<reference evidence="2 3" key="1">
    <citation type="submission" date="2023-01" db="EMBL/GenBank/DDBJ databases">
        <title>Psychrosphaera sp. nov., isolated from marine algae.</title>
        <authorList>
            <person name="Bayburt H."/>
            <person name="Choi B.J."/>
            <person name="Kim J.M."/>
            <person name="Choi D.G."/>
            <person name="Jeon C.O."/>
        </authorList>
    </citation>
    <scope>NUCLEOTIDE SEQUENCE [LARGE SCALE GENOMIC DNA]</scope>
    <source>
        <strain evidence="2 3">G1-22</strain>
    </source>
</reference>
<dbReference type="Proteomes" id="UP001528411">
    <property type="component" value="Unassembled WGS sequence"/>
</dbReference>
<dbReference type="EMBL" id="JAQOMS010000002">
    <property type="protein sequence ID" value="MDC2890035.1"/>
    <property type="molecule type" value="Genomic_DNA"/>
</dbReference>
<evidence type="ECO:0000259" key="1">
    <source>
        <dbReference type="Pfam" id="PF19040"/>
    </source>
</evidence>
<keyword evidence="3" id="KW-1185">Reference proteome</keyword>
<accession>A0ABT5FEQ7</accession>
<dbReference type="InterPro" id="IPR043968">
    <property type="entry name" value="SGNH"/>
</dbReference>
<dbReference type="RefSeq" id="WP_272181338.1">
    <property type="nucleotide sequence ID" value="NZ_JAQOMS010000002.1"/>
</dbReference>
<comment type="caution">
    <text evidence="2">The sequence shown here is derived from an EMBL/GenBank/DDBJ whole genome shotgun (WGS) entry which is preliminary data.</text>
</comment>
<protein>
    <submittedName>
        <fullName evidence="2">SGNH hydrolase domain-containing protein</fullName>
    </submittedName>
</protein>
<dbReference type="GO" id="GO:0016787">
    <property type="term" value="F:hydrolase activity"/>
    <property type="evidence" value="ECO:0007669"/>
    <property type="project" value="UniProtKB-KW"/>
</dbReference>
<dbReference type="SUPFAM" id="SSF52266">
    <property type="entry name" value="SGNH hydrolase"/>
    <property type="match status" value="1"/>
</dbReference>
<organism evidence="2 3">
    <name type="scientific">Psychrosphaera algicola</name>
    <dbReference type="NCBI Taxonomy" id="3023714"/>
    <lineage>
        <taxon>Bacteria</taxon>
        <taxon>Pseudomonadati</taxon>
        <taxon>Pseudomonadota</taxon>
        <taxon>Gammaproteobacteria</taxon>
        <taxon>Alteromonadales</taxon>
        <taxon>Pseudoalteromonadaceae</taxon>
        <taxon>Psychrosphaera</taxon>
    </lineage>
</organism>
<gene>
    <name evidence="2" type="ORF">PN838_16250</name>
</gene>
<evidence type="ECO:0000313" key="2">
    <source>
        <dbReference type="EMBL" id="MDC2890035.1"/>
    </source>
</evidence>
<dbReference type="Pfam" id="PF19040">
    <property type="entry name" value="SGNH"/>
    <property type="match status" value="1"/>
</dbReference>
<name>A0ABT5FEQ7_9GAMM</name>
<keyword evidence="2" id="KW-0378">Hydrolase</keyword>
<feature type="domain" description="SGNH" evidence="1">
    <location>
        <begin position="5"/>
        <end position="232"/>
    </location>
</feature>
<evidence type="ECO:0000313" key="3">
    <source>
        <dbReference type="Proteomes" id="UP001528411"/>
    </source>
</evidence>
<proteinExistence type="predicted"/>
<sequence length="246" mass="27343">MRYKCHTSGVNYLSPVDACILGENTESWAVFGDSHGVEISSALSLKAAHTGVKQLTFSDCGPVLSSENTTSGCHAWLNEALQYLISNDNIKNVLVTFRHQYHIKRFVAEPNHDVSEYWQYLSTLLETLSNSGKKVIILMPVPELSEHIDKLLVPHSIFSKSGANIVSENLLNYRSRNADVLTNLKRIVTKQSLEVVSTIQALCDQVKCFATNENSIFYFDDNHLSIAGALKVLSNLKITETPTGNR</sequence>